<accession>A0A7S2A896</accession>
<dbReference type="InterPro" id="IPR036641">
    <property type="entry name" value="HPT_dom_sf"/>
</dbReference>
<dbReference type="Pfam" id="PF01627">
    <property type="entry name" value="Hpt"/>
    <property type="match status" value="1"/>
</dbReference>
<dbReference type="GO" id="GO:0000160">
    <property type="term" value="P:phosphorelay signal transduction system"/>
    <property type="evidence" value="ECO:0007669"/>
    <property type="project" value="InterPro"/>
</dbReference>
<proteinExistence type="predicted"/>
<sequence>MVKEKSPSATAGSFPKLMRKNTLAEEEPDDVESGISGDGAQDKGARGTATASDMADDTSFAISVASDARSIGDDEPPSSGPDDGCTGLKSRPVPREALVLQKLYDELGDISEFQDMCKLFIANVPAQLTVIDKLISQSDWLKLGAVLHTLKGTLQVFHLDSSISLMGPMYELCLTLAAREGKEGNGNETSPEVAAPTSLNRAAKEDEINQMKHYASQQRLGLGQVVGVCRGVLSSKDGE</sequence>
<protein>
    <recommendedName>
        <fullName evidence="2">HPt domain-containing protein</fullName>
    </recommendedName>
</protein>
<feature type="domain" description="HPt" evidence="2">
    <location>
        <begin position="115"/>
        <end position="167"/>
    </location>
</feature>
<dbReference type="Gene3D" id="1.20.120.160">
    <property type="entry name" value="HPT domain"/>
    <property type="match status" value="1"/>
</dbReference>
<evidence type="ECO:0000313" key="3">
    <source>
        <dbReference type="EMBL" id="CAD9360513.1"/>
    </source>
</evidence>
<dbReference type="SUPFAM" id="SSF47226">
    <property type="entry name" value="Histidine-containing phosphotransfer domain, HPT domain"/>
    <property type="match status" value="1"/>
</dbReference>
<feature type="region of interest" description="Disordered" evidence="1">
    <location>
        <begin position="1"/>
        <end position="90"/>
    </location>
</feature>
<dbReference type="AlphaFoldDB" id="A0A7S2A896"/>
<dbReference type="InterPro" id="IPR008207">
    <property type="entry name" value="Sig_transdc_His_kin_Hpt_dom"/>
</dbReference>
<reference evidence="3" key="1">
    <citation type="submission" date="2021-01" db="EMBL/GenBank/DDBJ databases">
        <authorList>
            <person name="Corre E."/>
            <person name="Pelletier E."/>
            <person name="Niang G."/>
            <person name="Scheremetjew M."/>
            <person name="Finn R."/>
            <person name="Kale V."/>
            <person name="Holt S."/>
            <person name="Cochrane G."/>
            <person name="Meng A."/>
            <person name="Brown T."/>
            <person name="Cohen L."/>
        </authorList>
    </citation>
    <scope>NUCLEOTIDE SEQUENCE</scope>
    <source>
        <strain evidence="3">Grunow 1884</strain>
    </source>
</reference>
<organism evidence="3">
    <name type="scientific">Trieres chinensis</name>
    <name type="common">Marine centric diatom</name>
    <name type="synonym">Odontella sinensis</name>
    <dbReference type="NCBI Taxonomy" id="1514140"/>
    <lineage>
        <taxon>Eukaryota</taxon>
        <taxon>Sar</taxon>
        <taxon>Stramenopiles</taxon>
        <taxon>Ochrophyta</taxon>
        <taxon>Bacillariophyta</taxon>
        <taxon>Mediophyceae</taxon>
        <taxon>Biddulphiophycidae</taxon>
        <taxon>Eupodiscales</taxon>
        <taxon>Parodontellaceae</taxon>
        <taxon>Trieres</taxon>
    </lineage>
</organism>
<name>A0A7S2A896_TRICV</name>
<evidence type="ECO:0000259" key="2">
    <source>
        <dbReference type="Pfam" id="PF01627"/>
    </source>
</evidence>
<gene>
    <name evidence="3" type="ORF">OSIN01602_LOCUS20815</name>
</gene>
<dbReference type="EMBL" id="HBGO01035998">
    <property type="protein sequence ID" value="CAD9360513.1"/>
    <property type="molecule type" value="Transcribed_RNA"/>
</dbReference>
<evidence type="ECO:0000256" key="1">
    <source>
        <dbReference type="SAM" id="MobiDB-lite"/>
    </source>
</evidence>